<dbReference type="EMBL" id="CP091511">
    <property type="protein sequence ID" value="UOO90076.1"/>
    <property type="molecule type" value="Genomic_DNA"/>
</dbReference>
<reference evidence="1 2" key="1">
    <citation type="journal article" date="2022" name="Res Sq">
        <title>Evolution of multicellular longitudinally dividing oral cavity symbionts (Neisseriaceae).</title>
        <authorList>
            <person name="Nyongesa S."/>
            <person name="Weber P."/>
            <person name="Bernet E."/>
            <person name="Pullido F."/>
            <person name="Nieckarz M."/>
            <person name="Delaby M."/>
            <person name="Nieves C."/>
            <person name="Viehboeck T."/>
            <person name="Krause N."/>
            <person name="Rivera-Millot A."/>
            <person name="Nakamura A."/>
            <person name="Vischer N."/>
            <person name="VanNieuwenhze M."/>
            <person name="Brun Y."/>
            <person name="Cava F."/>
            <person name="Bulgheresi S."/>
            <person name="Veyrier F."/>
        </authorList>
    </citation>
    <scope>NUCLEOTIDE SEQUENCE [LARGE SCALE GENOMIC DNA]</scope>
    <source>
        <strain evidence="1 2">SN4</strain>
    </source>
</reference>
<dbReference type="InterPro" id="IPR008000">
    <property type="entry name" value="Rham/fucose_mutarotase"/>
</dbReference>
<accession>A0ABY4E2T4</accession>
<dbReference type="InterPro" id="IPR011008">
    <property type="entry name" value="Dimeric_a/b-barrel"/>
</dbReference>
<protein>
    <submittedName>
        <fullName evidence="1">L-rhamnose mutarotase</fullName>
    </submittedName>
</protein>
<evidence type="ECO:0000313" key="1">
    <source>
        <dbReference type="EMBL" id="UOO90076.1"/>
    </source>
</evidence>
<dbReference type="RefSeq" id="WP_058356025.1">
    <property type="nucleotide sequence ID" value="NZ_CABKVG010000008.1"/>
</dbReference>
<sequence length="113" mass="12756">MSRYCLALDLVNDASQIAAYIEQHQRIWPEIAAHIRATGVTEMEIWHLGTRLFMVMDVDGSYSAERAAALAASTPKVAEWEALMWTYQVPTPWAQEGEKWALMTQIFALNAQA</sequence>
<name>A0ABY4E2T4_9NEIS</name>
<organism evidence="1 2">
    <name type="scientific">Vitreoscilla massiliensis</name>
    <dbReference type="NCBI Taxonomy" id="1689272"/>
    <lineage>
        <taxon>Bacteria</taxon>
        <taxon>Pseudomonadati</taxon>
        <taxon>Pseudomonadota</taxon>
        <taxon>Betaproteobacteria</taxon>
        <taxon>Neisseriales</taxon>
        <taxon>Neisseriaceae</taxon>
        <taxon>Vitreoscilla</taxon>
    </lineage>
</organism>
<evidence type="ECO:0000313" key="2">
    <source>
        <dbReference type="Proteomes" id="UP000832011"/>
    </source>
</evidence>
<dbReference type="InterPro" id="IPR052996">
    <property type="entry name" value="Carb_Metab_Mutarotase"/>
</dbReference>
<proteinExistence type="predicted"/>
<dbReference type="SUPFAM" id="SSF54909">
    <property type="entry name" value="Dimeric alpha+beta barrel"/>
    <property type="match status" value="1"/>
</dbReference>
<dbReference type="PANTHER" id="PTHR43239">
    <property type="entry name" value="UPF0734 PROTEIN DDB_G0273871/DDB_G0273177"/>
    <property type="match status" value="1"/>
</dbReference>
<dbReference type="Proteomes" id="UP000832011">
    <property type="component" value="Chromosome"/>
</dbReference>
<dbReference type="Pfam" id="PF05336">
    <property type="entry name" value="rhaM"/>
    <property type="match status" value="1"/>
</dbReference>
<gene>
    <name evidence="1" type="ORF">LVJ82_03545</name>
</gene>
<keyword evidence="2" id="KW-1185">Reference proteome</keyword>
<dbReference type="Gene3D" id="3.30.70.100">
    <property type="match status" value="1"/>
</dbReference>
<dbReference type="PANTHER" id="PTHR43239:SF1">
    <property type="entry name" value="UPF0734 PROTEIN DDB_G0273871_DDB_G0273177"/>
    <property type="match status" value="1"/>
</dbReference>